<dbReference type="InterPro" id="IPR036291">
    <property type="entry name" value="NAD(P)-bd_dom_sf"/>
</dbReference>
<dbReference type="Pfam" id="PF00106">
    <property type="entry name" value="adh_short"/>
    <property type="match status" value="1"/>
</dbReference>
<reference evidence="4 5" key="1">
    <citation type="submission" date="2017-01" db="EMBL/GenBank/DDBJ databases">
        <title>Bacillus phylogenomics.</title>
        <authorList>
            <person name="Dunlap C."/>
        </authorList>
    </citation>
    <scope>NUCLEOTIDE SEQUENCE [LARGE SCALE GENOMIC DNA]</scope>
    <source>
        <strain evidence="4 5">NRRL B-41282</strain>
    </source>
</reference>
<dbReference type="PANTHER" id="PTHR43976">
    <property type="entry name" value="SHORT CHAIN DEHYDROGENASE"/>
    <property type="match status" value="1"/>
</dbReference>
<comment type="similarity">
    <text evidence="1 3">Belongs to the short-chain dehydrogenases/reductases (SDR) family.</text>
</comment>
<evidence type="ECO:0000256" key="3">
    <source>
        <dbReference type="RuleBase" id="RU000363"/>
    </source>
</evidence>
<evidence type="ECO:0000313" key="4">
    <source>
        <dbReference type="EMBL" id="OMH98734.1"/>
    </source>
</evidence>
<dbReference type="OrthoDB" id="9775296at2"/>
<keyword evidence="2" id="KW-0560">Oxidoreductase</keyword>
<dbReference type="CDD" id="cd05374">
    <property type="entry name" value="17beta-HSD-like_SDR_c"/>
    <property type="match status" value="1"/>
</dbReference>
<keyword evidence="5" id="KW-1185">Reference proteome</keyword>
<dbReference type="Gene3D" id="3.40.50.720">
    <property type="entry name" value="NAD(P)-binding Rossmann-like Domain"/>
    <property type="match status" value="1"/>
</dbReference>
<sequence length="280" mass="31063">MKRKIAIVTGSTSGFGLLTALRLTSTHFVIAAARHPEKAEMLRKRIAELSAESSIAVTELDVTKEPSISSFSEKLKQYGTVDLLVNNAGTAYGGFVEELSLDDYRKQYETNLFGLIAVTKAVLPYMKKNGGSKIINISSISGQIAFPAFSPYASSKHAVEGFSESLRLELRPFGIDVAVVQPGSYKTAIWETSFANQVAAPEAGSRYSTYFERISAYIAANRKNDGDPEDVAELIFHLAAKKRLKRLRYPIGKGVRLLIFCHAILPWRFWEWAVTKNLFK</sequence>
<dbReference type="AlphaFoldDB" id="A0A1R1RZY0"/>
<organism evidence="4 5">
    <name type="scientific">Bacillus swezeyi</name>
    <dbReference type="NCBI Taxonomy" id="1925020"/>
    <lineage>
        <taxon>Bacteria</taxon>
        <taxon>Bacillati</taxon>
        <taxon>Bacillota</taxon>
        <taxon>Bacilli</taxon>
        <taxon>Bacillales</taxon>
        <taxon>Bacillaceae</taxon>
        <taxon>Bacillus</taxon>
    </lineage>
</organism>
<dbReference type="Proteomes" id="UP000187367">
    <property type="component" value="Unassembled WGS sequence"/>
</dbReference>
<name>A0A1R1RZY0_9BACI</name>
<dbReference type="EMBL" id="MTJL01000052">
    <property type="protein sequence ID" value="OMH98734.1"/>
    <property type="molecule type" value="Genomic_DNA"/>
</dbReference>
<dbReference type="PRINTS" id="PR00080">
    <property type="entry name" value="SDRFAMILY"/>
</dbReference>
<dbReference type="InterPro" id="IPR002347">
    <property type="entry name" value="SDR_fam"/>
</dbReference>
<evidence type="ECO:0000256" key="1">
    <source>
        <dbReference type="ARBA" id="ARBA00006484"/>
    </source>
</evidence>
<dbReference type="SUPFAM" id="SSF51735">
    <property type="entry name" value="NAD(P)-binding Rossmann-fold domains"/>
    <property type="match status" value="1"/>
</dbReference>
<protein>
    <submittedName>
        <fullName evidence="4">Short-chain dehydrogenase</fullName>
    </submittedName>
</protein>
<accession>A0A1R1Q8C8</accession>
<dbReference type="PRINTS" id="PR00081">
    <property type="entry name" value="GDHRDH"/>
</dbReference>
<proteinExistence type="inferred from homology"/>
<dbReference type="PROSITE" id="PS00061">
    <property type="entry name" value="ADH_SHORT"/>
    <property type="match status" value="1"/>
</dbReference>
<dbReference type="GO" id="GO:0016491">
    <property type="term" value="F:oxidoreductase activity"/>
    <property type="evidence" value="ECO:0007669"/>
    <property type="project" value="UniProtKB-KW"/>
</dbReference>
<dbReference type="RefSeq" id="WP_076760748.1">
    <property type="nucleotide sequence ID" value="NZ_JARMMH010000011.1"/>
</dbReference>
<gene>
    <name evidence="4" type="ORF">BW143_21310</name>
</gene>
<evidence type="ECO:0000256" key="2">
    <source>
        <dbReference type="ARBA" id="ARBA00023002"/>
    </source>
</evidence>
<dbReference type="NCBIfam" id="NF005372">
    <property type="entry name" value="PRK06914.1"/>
    <property type="match status" value="1"/>
</dbReference>
<comment type="caution">
    <text evidence="4">The sequence shown here is derived from an EMBL/GenBank/DDBJ whole genome shotgun (WGS) entry which is preliminary data.</text>
</comment>
<dbReference type="InterPro" id="IPR051911">
    <property type="entry name" value="SDR_oxidoreductase"/>
</dbReference>
<dbReference type="PANTHER" id="PTHR43976:SF16">
    <property type="entry name" value="SHORT-CHAIN DEHYDROGENASE_REDUCTASE FAMILY PROTEIN"/>
    <property type="match status" value="1"/>
</dbReference>
<dbReference type="InterPro" id="IPR020904">
    <property type="entry name" value="Sc_DH/Rdtase_CS"/>
</dbReference>
<accession>A0A1R1RZY0</accession>
<evidence type="ECO:0000313" key="5">
    <source>
        <dbReference type="Proteomes" id="UP000187367"/>
    </source>
</evidence>